<proteinExistence type="predicted"/>
<protein>
    <submittedName>
        <fullName evidence="1">Uncharacterized protein</fullName>
    </submittedName>
</protein>
<sequence length="165" mass="18222">MVQEIYNKKNDTLFQRTVNTDGSVSPVKISRSGNDVFVKSLIDGADNTPLSNLQSKAAQVIEREFWKPSREKIAGAPKLDTEGQSDFGSFTETVDGREAVKAMIDNPDMEVSVSRLDESGNEEIVSMSARDWLDYIREQEEIAKDEIQAVRALASCALKFGSEAA</sequence>
<name>A0AAV3INX4_ACINO</name>
<accession>A0AAV3INX4</accession>
<dbReference type="EMBL" id="APPP01000013">
    <property type="protein sequence ID" value="ENV41100.1"/>
    <property type="molecule type" value="Genomic_DNA"/>
</dbReference>
<gene>
    <name evidence="1" type="ORF">F958_01803</name>
</gene>
<comment type="caution">
    <text evidence="1">The sequence shown here is derived from an EMBL/GenBank/DDBJ whole genome shotgun (WGS) entry which is preliminary data.</text>
</comment>
<reference evidence="1 2" key="1">
    <citation type="submission" date="2013-02" db="EMBL/GenBank/DDBJ databases">
        <title>The Genome Sequence of Acinetobacter nosocomialis NIPH 386.</title>
        <authorList>
            <consortium name="The Broad Institute Genome Sequencing Platform"/>
            <consortium name="The Broad Institute Genome Sequencing Center for Infectious Disease"/>
            <person name="Cerqueira G."/>
            <person name="Feldgarden M."/>
            <person name="Courvalin P."/>
            <person name="Perichon B."/>
            <person name="Grillot-Courvalin C."/>
            <person name="Clermont D."/>
            <person name="Rocha E."/>
            <person name="Yoon E.-J."/>
            <person name="Nemec A."/>
            <person name="Walker B."/>
            <person name="Young S.K."/>
            <person name="Zeng Q."/>
            <person name="Gargeya S."/>
            <person name="Fitzgerald M."/>
            <person name="Haas B."/>
            <person name="Abouelleil A."/>
            <person name="Alvarado L."/>
            <person name="Arachchi H.M."/>
            <person name="Berlin A.M."/>
            <person name="Chapman S.B."/>
            <person name="Dewar J."/>
            <person name="Goldberg J."/>
            <person name="Griggs A."/>
            <person name="Gujja S."/>
            <person name="Hansen M."/>
            <person name="Howarth C."/>
            <person name="Imamovic A."/>
            <person name="Larimer J."/>
            <person name="McCowan C."/>
            <person name="Murphy C."/>
            <person name="Neiman D."/>
            <person name="Pearson M."/>
            <person name="Priest M."/>
            <person name="Roberts A."/>
            <person name="Saif S."/>
            <person name="Shea T."/>
            <person name="Sisk P."/>
            <person name="Sykes S."/>
            <person name="Wortman J."/>
            <person name="Nusbaum C."/>
            <person name="Birren B."/>
        </authorList>
    </citation>
    <scope>NUCLEOTIDE SEQUENCE [LARGE SCALE GENOMIC DNA]</scope>
    <source>
        <strain evidence="1 2">NIPH 386</strain>
    </source>
</reference>
<organism evidence="1 2">
    <name type="scientific">Acinetobacter nosocomialis NIPH 386</name>
    <dbReference type="NCBI Taxonomy" id="1217985"/>
    <lineage>
        <taxon>Bacteria</taxon>
        <taxon>Pseudomonadati</taxon>
        <taxon>Pseudomonadota</taxon>
        <taxon>Gammaproteobacteria</taxon>
        <taxon>Moraxellales</taxon>
        <taxon>Moraxellaceae</taxon>
        <taxon>Acinetobacter</taxon>
        <taxon>Acinetobacter calcoaceticus/baumannii complex</taxon>
    </lineage>
</organism>
<evidence type="ECO:0000313" key="1">
    <source>
        <dbReference type="EMBL" id="ENV41100.1"/>
    </source>
</evidence>
<dbReference type="Proteomes" id="UP000013028">
    <property type="component" value="Unassembled WGS sequence"/>
</dbReference>
<evidence type="ECO:0000313" key="2">
    <source>
        <dbReference type="Proteomes" id="UP000013028"/>
    </source>
</evidence>
<dbReference type="AlphaFoldDB" id="A0AAV3INX4"/>